<comment type="caution">
    <text evidence="1">The sequence shown here is derived from an EMBL/GenBank/DDBJ whole genome shotgun (WGS) entry which is preliminary data.</text>
</comment>
<organism evidence="1 2">
    <name type="scientific">Dictyobacter alpinus</name>
    <dbReference type="NCBI Taxonomy" id="2014873"/>
    <lineage>
        <taxon>Bacteria</taxon>
        <taxon>Bacillati</taxon>
        <taxon>Chloroflexota</taxon>
        <taxon>Ktedonobacteria</taxon>
        <taxon>Ktedonobacterales</taxon>
        <taxon>Dictyobacteraceae</taxon>
        <taxon>Dictyobacter</taxon>
    </lineage>
</organism>
<reference evidence="2" key="1">
    <citation type="submission" date="2018-12" db="EMBL/GenBank/DDBJ databases">
        <title>Tengunoibacter tsumagoiensis gen. nov., sp. nov., Dictyobacter kobayashii sp. nov., D. alpinus sp. nov., and D. joshuensis sp. nov. and description of Dictyobacteraceae fam. nov. within the order Ktedonobacterales isolated from Tengu-no-mugimeshi.</title>
        <authorList>
            <person name="Wang C.M."/>
            <person name="Zheng Y."/>
            <person name="Sakai Y."/>
            <person name="Toyoda A."/>
            <person name="Minakuchi Y."/>
            <person name="Abe K."/>
            <person name="Yokota A."/>
            <person name="Yabe S."/>
        </authorList>
    </citation>
    <scope>NUCLEOTIDE SEQUENCE [LARGE SCALE GENOMIC DNA]</scope>
    <source>
        <strain evidence="2">Uno16</strain>
    </source>
</reference>
<keyword evidence="2" id="KW-1185">Reference proteome</keyword>
<proteinExistence type="predicted"/>
<evidence type="ECO:0000313" key="2">
    <source>
        <dbReference type="Proteomes" id="UP000287171"/>
    </source>
</evidence>
<dbReference type="EMBL" id="BIFT01000002">
    <property type="protein sequence ID" value="GCE29956.1"/>
    <property type="molecule type" value="Genomic_DNA"/>
</dbReference>
<name>A0A402BF72_9CHLR</name>
<gene>
    <name evidence="1" type="ORF">KDA_54400</name>
</gene>
<sequence length="46" mass="5277">MTEQPLEMLVRTALWRQFGAAIDMLEHALLACPAELWEEHLLNEVG</sequence>
<dbReference type="Proteomes" id="UP000287171">
    <property type="component" value="Unassembled WGS sequence"/>
</dbReference>
<accession>A0A402BF72</accession>
<dbReference type="AlphaFoldDB" id="A0A402BF72"/>
<evidence type="ECO:0000313" key="1">
    <source>
        <dbReference type="EMBL" id="GCE29956.1"/>
    </source>
</evidence>
<protein>
    <submittedName>
        <fullName evidence="1">Uncharacterized protein</fullName>
    </submittedName>
</protein>
<dbReference type="RefSeq" id="WP_246039255.1">
    <property type="nucleotide sequence ID" value="NZ_BIFT01000002.1"/>
</dbReference>